<comment type="similarity">
    <text evidence="1 5">Belongs to the HypA/HybF family.</text>
</comment>
<evidence type="ECO:0000256" key="1">
    <source>
        <dbReference type="ARBA" id="ARBA00010748"/>
    </source>
</evidence>
<feature type="binding site" evidence="5">
    <location>
        <position position="76"/>
    </location>
    <ligand>
        <name>Zn(2+)</name>
        <dbReference type="ChEBI" id="CHEBI:29105"/>
    </ligand>
</feature>
<protein>
    <recommendedName>
        <fullName evidence="5">Hydrogenase maturation factor HypA</fullName>
    </recommendedName>
</protein>
<dbReference type="InterPro" id="IPR000688">
    <property type="entry name" value="HypA/HybF"/>
</dbReference>
<dbReference type="PIRSF" id="PIRSF004761">
    <property type="entry name" value="Hydrgn_mat_HypA"/>
    <property type="match status" value="1"/>
</dbReference>
<dbReference type="GO" id="GO:0008270">
    <property type="term" value="F:zinc ion binding"/>
    <property type="evidence" value="ECO:0007669"/>
    <property type="project" value="UniProtKB-UniRule"/>
</dbReference>
<feature type="binding site" evidence="5">
    <location>
        <position position="92"/>
    </location>
    <ligand>
        <name>Zn(2+)</name>
        <dbReference type="ChEBI" id="CHEBI:29105"/>
    </ligand>
</feature>
<dbReference type="AlphaFoldDB" id="A0A238YFT4"/>
<reference evidence="6 7" key="1">
    <citation type="submission" date="2017-06" db="EMBL/GenBank/DDBJ databases">
        <authorList>
            <person name="Kim H.J."/>
            <person name="Triplett B.A."/>
        </authorList>
    </citation>
    <scope>NUCLEOTIDE SEQUENCE [LARGE SCALE GENOMIC DNA]</scope>
    <source>
        <strain evidence="6 7">DSM 13116</strain>
    </source>
</reference>
<evidence type="ECO:0000256" key="2">
    <source>
        <dbReference type="ARBA" id="ARBA00022596"/>
    </source>
</evidence>
<name>A0A238YFT4_9BACT</name>
<feature type="binding site" evidence="5">
    <location>
        <position position="89"/>
    </location>
    <ligand>
        <name>Zn(2+)</name>
        <dbReference type="ChEBI" id="CHEBI:29105"/>
    </ligand>
</feature>
<comment type="function">
    <text evidence="5">Involved in the maturation of [NiFe] hydrogenases. Required for nickel insertion into the metal center of the hydrogenase.</text>
</comment>
<dbReference type="Pfam" id="PF01155">
    <property type="entry name" value="HypA"/>
    <property type="match status" value="1"/>
</dbReference>
<accession>A0A238YFT4</accession>
<dbReference type="RefSeq" id="WP_089272176.1">
    <property type="nucleotide sequence ID" value="NZ_FZOC01000001.1"/>
</dbReference>
<dbReference type="PROSITE" id="PS01249">
    <property type="entry name" value="HYPA"/>
    <property type="match status" value="1"/>
</dbReference>
<dbReference type="InterPro" id="IPR020538">
    <property type="entry name" value="Hydgase_Ni_incorp_HypA/HybF_CS"/>
</dbReference>
<keyword evidence="2 5" id="KW-0533">Nickel</keyword>
<feature type="binding site" evidence="5">
    <location>
        <position position="2"/>
    </location>
    <ligand>
        <name>Ni(2+)</name>
        <dbReference type="ChEBI" id="CHEBI:49786"/>
    </ligand>
</feature>
<dbReference type="PANTHER" id="PTHR34535:SF3">
    <property type="entry name" value="HYDROGENASE MATURATION FACTOR HYPA"/>
    <property type="match status" value="1"/>
</dbReference>
<evidence type="ECO:0000313" key="6">
    <source>
        <dbReference type="EMBL" id="SNR69930.1"/>
    </source>
</evidence>
<keyword evidence="7" id="KW-1185">Reference proteome</keyword>
<dbReference type="HAMAP" id="MF_00213">
    <property type="entry name" value="HypA_HybF"/>
    <property type="match status" value="1"/>
</dbReference>
<feature type="binding site" evidence="5">
    <location>
        <position position="73"/>
    </location>
    <ligand>
        <name>Zn(2+)</name>
        <dbReference type="ChEBI" id="CHEBI:29105"/>
    </ligand>
</feature>
<keyword evidence="4 5" id="KW-0862">Zinc</keyword>
<evidence type="ECO:0000256" key="5">
    <source>
        <dbReference type="HAMAP-Rule" id="MF_00213"/>
    </source>
</evidence>
<dbReference type="NCBIfam" id="TIGR00100">
    <property type="entry name" value="hypA"/>
    <property type="match status" value="1"/>
</dbReference>
<dbReference type="EMBL" id="FZOC01000001">
    <property type="protein sequence ID" value="SNR69930.1"/>
    <property type="molecule type" value="Genomic_DNA"/>
</dbReference>
<dbReference type="Gene3D" id="3.30.2320.80">
    <property type="match status" value="1"/>
</dbReference>
<evidence type="ECO:0000256" key="3">
    <source>
        <dbReference type="ARBA" id="ARBA00022723"/>
    </source>
</evidence>
<proteinExistence type="inferred from homology"/>
<dbReference type="PANTHER" id="PTHR34535">
    <property type="entry name" value="HYDROGENASE MATURATION FACTOR HYPA"/>
    <property type="match status" value="1"/>
</dbReference>
<organism evidence="6 7">
    <name type="scientific">Humidesulfovibrio mexicanus</name>
    <dbReference type="NCBI Taxonomy" id="147047"/>
    <lineage>
        <taxon>Bacteria</taxon>
        <taxon>Pseudomonadati</taxon>
        <taxon>Thermodesulfobacteriota</taxon>
        <taxon>Desulfovibrionia</taxon>
        <taxon>Desulfovibrionales</taxon>
        <taxon>Desulfovibrionaceae</taxon>
        <taxon>Humidesulfovibrio</taxon>
    </lineage>
</organism>
<evidence type="ECO:0000313" key="7">
    <source>
        <dbReference type="Proteomes" id="UP000198324"/>
    </source>
</evidence>
<dbReference type="GO" id="GO:0051604">
    <property type="term" value="P:protein maturation"/>
    <property type="evidence" value="ECO:0007669"/>
    <property type="project" value="InterPro"/>
</dbReference>
<evidence type="ECO:0000256" key="4">
    <source>
        <dbReference type="ARBA" id="ARBA00022833"/>
    </source>
</evidence>
<dbReference type="GO" id="GO:0016151">
    <property type="term" value="F:nickel cation binding"/>
    <property type="evidence" value="ECO:0007669"/>
    <property type="project" value="UniProtKB-UniRule"/>
</dbReference>
<gene>
    <name evidence="5" type="primary">hypA</name>
    <name evidence="6" type="ORF">SAMN04488503_0941</name>
</gene>
<keyword evidence="3 5" id="KW-0479">Metal-binding</keyword>
<dbReference type="Proteomes" id="UP000198324">
    <property type="component" value="Unassembled WGS sequence"/>
</dbReference>
<sequence length="124" mass="13261">MHESSMATSILRIVTDEAQKAHVSAVTQVCLCIGDLAGVEATTLTACFEMLSEGTVADKARLLIKRIPATGTCTVCGAEAIGRGRMLKCPLCKTASVKLATGREFYVESIEVQTQCRGDEHAER</sequence>